<evidence type="ECO:0000313" key="3">
    <source>
        <dbReference type="Proteomes" id="UP000010483"/>
    </source>
</evidence>
<comment type="similarity">
    <text evidence="1">Belongs to the phD/YefM antitoxin family.</text>
</comment>
<proteinExistence type="inferred from homology"/>
<dbReference type="InterPro" id="IPR036165">
    <property type="entry name" value="YefM-like_sf"/>
</dbReference>
<dbReference type="AlphaFoldDB" id="K9YMZ4"/>
<dbReference type="HOGENOM" id="CLU_2288625_0_0_3"/>
<accession>K9YMZ4</accession>
<evidence type="ECO:0000256" key="1">
    <source>
        <dbReference type="ARBA" id="ARBA00009981"/>
    </source>
</evidence>
<evidence type="ECO:0000313" key="2">
    <source>
        <dbReference type="EMBL" id="AFZ47775.1"/>
    </source>
</evidence>
<gene>
    <name evidence="2" type="ordered locus">Cyast_1819</name>
</gene>
<dbReference type="eggNOG" id="COG4118">
    <property type="taxonomic scope" value="Bacteria"/>
</dbReference>
<dbReference type="BioCyc" id="CSTA292563:G1353-1828-MONOMER"/>
<dbReference type="Proteomes" id="UP000010483">
    <property type="component" value="Chromosome"/>
</dbReference>
<dbReference type="SUPFAM" id="SSF143120">
    <property type="entry name" value="YefM-like"/>
    <property type="match status" value="1"/>
</dbReference>
<dbReference type="EMBL" id="CP003940">
    <property type="protein sequence ID" value="AFZ47775.1"/>
    <property type="molecule type" value="Genomic_DNA"/>
</dbReference>
<evidence type="ECO:0008006" key="4">
    <source>
        <dbReference type="Google" id="ProtNLM"/>
    </source>
</evidence>
<dbReference type="KEGG" id="csn:Cyast_1819"/>
<name>K9YMZ4_CYASC</name>
<reference evidence="3" key="1">
    <citation type="journal article" date="2013" name="Proc. Natl. Acad. Sci. U.S.A.">
        <title>Improving the coverage of the cyanobacterial phylum using diversity-driven genome sequencing.</title>
        <authorList>
            <person name="Shih P.M."/>
            <person name="Wu D."/>
            <person name="Latifi A."/>
            <person name="Axen S.D."/>
            <person name="Fewer D.P."/>
            <person name="Talla E."/>
            <person name="Calteau A."/>
            <person name="Cai F."/>
            <person name="Tandeau de Marsac N."/>
            <person name="Rippka R."/>
            <person name="Herdman M."/>
            <person name="Sivonen K."/>
            <person name="Coursin T."/>
            <person name="Laurent T."/>
            <person name="Goodwin L."/>
            <person name="Nolan M."/>
            <person name="Davenport K.W."/>
            <person name="Han C.S."/>
            <person name="Rubin E.M."/>
            <person name="Eisen J.A."/>
            <person name="Woyke T."/>
            <person name="Gugger M."/>
            <person name="Kerfeld C.A."/>
        </authorList>
    </citation>
    <scope>NUCLEOTIDE SEQUENCE [LARGE SCALE GENOMIC DNA]</scope>
    <source>
        <strain evidence="3">ATCC 29140 / PCC 7202</strain>
    </source>
</reference>
<organism evidence="2 3">
    <name type="scientific">Cyanobacterium stanieri (strain ATCC 29140 / PCC 7202)</name>
    <dbReference type="NCBI Taxonomy" id="292563"/>
    <lineage>
        <taxon>Bacteria</taxon>
        <taxon>Bacillati</taxon>
        <taxon>Cyanobacteriota</taxon>
        <taxon>Cyanophyceae</taxon>
        <taxon>Oscillatoriophycideae</taxon>
        <taxon>Chroococcales</taxon>
        <taxon>Geminocystaceae</taxon>
        <taxon>Cyanobacterium</taxon>
    </lineage>
</organism>
<dbReference type="STRING" id="292563.Cyast_1819"/>
<protein>
    <recommendedName>
        <fullName evidence="4">Prevent-host-death family protein</fullName>
    </recommendedName>
</protein>
<keyword evidence="3" id="KW-1185">Reference proteome</keyword>
<sequence>MLKKTLDVNLLQNGLSELLSAIHNQEEITLTRDGVPLAKVLPFHEKKINENDKLLKPRIAGGWEGEIWIADDFDDESPEINAMFYEQNQ</sequence>